<dbReference type="Gene3D" id="1.25.40.10">
    <property type="entry name" value="Tetratricopeptide repeat domain"/>
    <property type="match status" value="2"/>
</dbReference>
<dbReference type="SUPFAM" id="SSF81901">
    <property type="entry name" value="HCP-like"/>
    <property type="match status" value="1"/>
</dbReference>
<gene>
    <name evidence="2" type="ORF">IV417_06105</name>
</gene>
<feature type="chain" id="PRO_5042994157" evidence="1">
    <location>
        <begin position="25"/>
        <end position="310"/>
    </location>
</feature>
<evidence type="ECO:0000313" key="3">
    <source>
        <dbReference type="Proteomes" id="UP001315686"/>
    </source>
</evidence>
<dbReference type="SMART" id="SM00671">
    <property type="entry name" value="SEL1"/>
    <property type="match status" value="5"/>
</dbReference>
<protein>
    <submittedName>
        <fullName evidence="2">Sel1 repeat family protein</fullName>
    </submittedName>
</protein>
<keyword evidence="3" id="KW-1185">Reference proteome</keyword>
<dbReference type="PANTHER" id="PTHR11102">
    <property type="entry name" value="SEL-1-LIKE PROTEIN"/>
    <property type="match status" value="1"/>
</dbReference>
<dbReference type="RefSeq" id="WP_327793130.1">
    <property type="nucleotide sequence ID" value="NZ_JADQAZ010000001.1"/>
</dbReference>
<dbReference type="PANTHER" id="PTHR11102:SF160">
    <property type="entry name" value="ERAD-ASSOCIATED E3 UBIQUITIN-PROTEIN LIGASE COMPONENT HRD3"/>
    <property type="match status" value="1"/>
</dbReference>
<reference evidence="2 3" key="1">
    <citation type="journal article" date="2021" name="Arch. Microbiol.">
        <title>Harenicola maris gen. nov., sp. nov. isolated from the Sea of Japan shallow sediments.</title>
        <authorList>
            <person name="Romanenko L.A."/>
            <person name="Kurilenko V.V."/>
            <person name="Chernysheva N.Y."/>
            <person name="Tekutyeva L.A."/>
            <person name="Velansky P.V."/>
            <person name="Svetashev V.I."/>
            <person name="Isaeva M.P."/>
        </authorList>
    </citation>
    <scope>NUCLEOTIDE SEQUENCE [LARGE SCALE GENOMIC DNA]</scope>
    <source>
        <strain evidence="2 3">KMM 3653</strain>
    </source>
</reference>
<feature type="signal peptide" evidence="1">
    <location>
        <begin position="1"/>
        <end position="24"/>
    </location>
</feature>
<name>A0AAP2G764_9RHOB</name>
<dbReference type="InterPro" id="IPR011990">
    <property type="entry name" value="TPR-like_helical_dom_sf"/>
</dbReference>
<accession>A0AAP2G764</accession>
<dbReference type="InterPro" id="IPR050767">
    <property type="entry name" value="Sel1_AlgK"/>
</dbReference>
<dbReference type="EMBL" id="JADQAZ010000001">
    <property type="protein sequence ID" value="MBT0956951.1"/>
    <property type="molecule type" value="Genomic_DNA"/>
</dbReference>
<organism evidence="2 3">
    <name type="scientific">Harenicola maris</name>
    <dbReference type="NCBI Taxonomy" id="2841044"/>
    <lineage>
        <taxon>Bacteria</taxon>
        <taxon>Pseudomonadati</taxon>
        <taxon>Pseudomonadota</taxon>
        <taxon>Alphaproteobacteria</taxon>
        <taxon>Rhodobacterales</taxon>
        <taxon>Paracoccaceae</taxon>
        <taxon>Harenicola</taxon>
    </lineage>
</organism>
<dbReference type="AlphaFoldDB" id="A0AAP2G764"/>
<keyword evidence="1" id="KW-0732">Signal</keyword>
<proteinExistence type="predicted"/>
<dbReference type="Proteomes" id="UP001315686">
    <property type="component" value="Unassembled WGS sequence"/>
</dbReference>
<comment type="caution">
    <text evidence="2">The sequence shown here is derived from an EMBL/GenBank/DDBJ whole genome shotgun (WGS) entry which is preliminary data.</text>
</comment>
<evidence type="ECO:0000313" key="2">
    <source>
        <dbReference type="EMBL" id="MBT0956951.1"/>
    </source>
</evidence>
<dbReference type="Pfam" id="PF08238">
    <property type="entry name" value="Sel1"/>
    <property type="match status" value="5"/>
</dbReference>
<dbReference type="InterPro" id="IPR006597">
    <property type="entry name" value="Sel1-like"/>
</dbReference>
<sequence length="310" mass="33682">MSRFLRSAALAAVIATVLPFSAMAQDADPEVAEARLDYIAGRYATALEVLTPAAEAGNANAQNLLGAAYENGNGVEQNIETAIAWYEKSAAQDFPRALHNLGIIYADGEHGITPDPEKARGLFEKALQQDYSRSYSNLGILYEQGRGVPRDLAKAAELYRQGDAGGDRNSTYNLANFMRQGIEMEENLEGARALYAKAADLGHAESFNSLALMFEYGMGGPVDNTAAYMFFREAVERGVALAGVNLGQFVTDQEGFWQDPVEGYGYCLWGIQNAAADQREGFLVECEGLVEYLTPEDETAAQLFAEQINP</sequence>
<evidence type="ECO:0000256" key="1">
    <source>
        <dbReference type="SAM" id="SignalP"/>
    </source>
</evidence>